<dbReference type="AlphaFoldDB" id="A0A915IHA7"/>
<reference evidence="2" key="1">
    <citation type="submission" date="2022-11" db="UniProtKB">
        <authorList>
            <consortium name="WormBaseParasite"/>
        </authorList>
    </citation>
    <scope>IDENTIFICATION</scope>
</reference>
<name>A0A915IHA7_ROMCU</name>
<proteinExistence type="predicted"/>
<organism evidence="1 2">
    <name type="scientific">Romanomermis culicivorax</name>
    <name type="common">Nematode worm</name>
    <dbReference type="NCBI Taxonomy" id="13658"/>
    <lineage>
        <taxon>Eukaryota</taxon>
        <taxon>Metazoa</taxon>
        <taxon>Ecdysozoa</taxon>
        <taxon>Nematoda</taxon>
        <taxon>Enoplea</taxon>
        <taxon>Dorylaimia</taxon>
        <taxon>Mermithida</taxon>
        <taxon>Mermithoidea</taxon>
        <taxon>Mermithidae</taxon>
        <taxon>Romanomermis</taxon>
    </lineage>
</organism>
<dbReference type="Proteomes" id="UP000887565">
    <property type="component" value="Unplaced"/>
</dbReference>
<dbReference type="PROSITE" id="PS51257">
    <property type="entry name" value="PROKAR_LIPOPROTEIN"/>
    <property type="match status" value="1"/>
</dbReference>
<protein>
    <submittedName>
        <fullName evidence="2">Uncharacterized protein</fullName>
    </submittedName>
</protein>
<accession>A0A915IHA7</accession>
<evidence type="ECO:0000313" key="1">
    <source>
        <dbReference type="Proteomes" id="UP000887565"/>
    </source>
</evidence>
<sequence>MEFLKPDLTGHLTLATSCIIDHMDQLMSATPCITNFHSPHNPMSQNMLKIQLILDHQLSHPLDNQPPWTCRIDLCHDKDEDALF</sequence>
<dbReference type="WBParaSite" id="nRc.2.0.1.t12752-RA">
    <property type="protein sequence ID" value="nRc.2.0.1.t12752-RA"/>
    <property type="gene ID" value="nRc.2.0.1.g12752"/>
</dbReference>
<keyword evidence="1" id="KW-1185">Reference proteome</keyword>
<evidence type="ECO:0000313" key="2">
    <source>
        <dbReference type="WBParaSite" id="nRc.2.0.1.t12752-RA"/>
    </source>
</evidence>